<dbReference type="KEGG" id="ppg:PputGB1_1636"/>
<protein>
    <submittedName>
        <fullName evidence="1">Uncharacterized protein</fullName>
    </submittedName>
</protein>
<dbReference type="EMBL" id="CP000926">
    <property type="protein sequence ID" value="ABY97539.1"/>
    <property type="molecule type" value="Genomic_DNA"/>
</dbReference>
<gene>
    <name evidence="1" type="ordered locus">PputGB1_1636</name>
</gene>
<accession>B0KGB8</accession>
<evidence type="ECO:0000313" key="1">
    <source>
        <dbReference type="EMBL" id="ABY97539.1"/>
    </source>
</evidence>
<evidence type="ECO:0000313" key="2">
    <source>
        <dbReference type="Proteomes" id="UP000002157"/>
    </source>
</evidence>
<dbReference type="AlphaFoldDB" id="B0KGB8"/>
<dbReference type="HOGENOM" id="CLU_173307_0_0_6"/>
<organism evidence="1 2">
    <name type="scientific">Pseudomonas putida (strain GB-1)</name>
    <dbReference type="NCBI Taxonomy" id="76869"/>
    <lineage>
        <taxon>Bacteria</taxon>
        <taxon>Pseudomonadati</taxon>
        <taxon>Pseudomonadota</taxon>
        <taxon>Gammaproteobacteria</taxon>
        <taxon>Pseudomonadales</taxon>
        <taxon>Pseudomonadaceae</taxon>
        <taxon>Pseudomonas</taxon>
    </lineage>
</organism>
<dbReference type="RefSeq" id="WP_012271302.1">
    <property type="nucleotide sequence ID" value="NC_010322.1"/>
</dbReference>
<sequence length="94" mass="10504">MAGDLNEEEMRLALFGSIDRPVPTLPRPASSEVKKRLNISSKIRVTLHIGNVFEGAVEEVIYESPSLSALVAELEAKKKYKKFRYVTVVSVTRV</sequence>
<dbReference type="Proteomes" id="UP000002157">
    <property type="component" value="Chromosome"/>
</dbReference>
<proteinExistence type="predicted"/>
<name>B0KGB8_PSEPG</name>
<reference evidence="1 2" key="1">
    <citation type="submission" date="2008-01" db="EMBL/GenBank/DDBJ databases">
        <title>Complete sequence of Pseudomonas putida GB-1.</title>
        <authorList>
            <consortium name="US DOE Joint Genome Institute"/>
            <person name="Copeland A."/>
            <person name="Lucas S."/>
            <person name="Lapidus A."/>
            <person name="Barry K."/>
            <person name="Glavina del Rio T."/>
            <person name="Dalin E."/>
            <person name="Tice H."/>
            <person name="Pitluck S."/>
            <person name="Bruce D."/>
            <person name="Goodwin L."/>
            <person name="Chertkov O."/>
            <person name="Brettin T."/>
            <person name="Detter J.C."/>
            <person name="Han C."/>
            <person name="Kuske C.R."/>
            <person name="Schmutz J."/>
            <person name="Larimer F."/>
            <person name="Land M."/>
            <person name="Hauser L."/>
            <person name="Kyrpides N."/>
            <person name="Kim E."/>
            <person name="McCarthy J.K."/>
            <person name="Richardson P."/>
        </authorList>
    </citation>
    <scope>NUCLEOTIDE SEQUENCE [LARGE SCALE GENOMIC DNA]</scope>
    <source>
        <strain evidence="1 2">GB-1</strain>
    </source>
</reference>